<dbReference type="OrthoDB" id="673988at2759"/>
<accession>A0A8T1Z404</accession>
<reference evidence="1 2" key="1">
    <citation type="submission" date="2020-12" db="EMBL/GenBank/DDBJ databases">
        <title>Concerted genomic and epigenomic changes stabilize Arabidopsis allopolyploids.</title>
        <authorList>
            <person name="Chen Z."/>
        </authorList>
    </citation>
    <scope>NUCLEOTIDE SEQUENCE [LARGE SCALE GENOMIC DNA]</scope>
    <source>
        <strain evidence="1">As9502</strain>
        <tissue evidence="1">Leaf</tissue>
    </source>
</reference>
<feature type="non-terminal residue" evidence="1">
    <location>
        <position position="85"/>
    </location>
</feature>
<evidence type="ECO:0000313" key="2">
    <source>
        <dbReference type="Proteomes" id="UP000694251"/>
    </source>
</evidence>
<organism evidence="1 2">
    <name type="scientific">Arabidopsis suecica</name>
    <name type="common">Swedish thale-cress</name>
    <name type="synonym">Cardaminopsis suecica</name>
    <dbReference type="NCBI Taxonomy" id="45249"/>
    <lineage>
        <taxon>Eukaryota</taxon>
        <taxon>Viridiplantae</taxon>
        <taxon>Streptophyta</taxon>
        <taxon>Embryophyta</taxon>
        <taxon>Tracheophyta</taxon>
        <taxon>Spermatophyta</taxon>
        <taxon>Magnoliopsida</taxon>
        <taxon>eudicotyledons</taxon>
        <taxon>Gunneridae</taxon>
        <taxon>Pentapetalae</taxon>
        <taxon>rosids</taxon>
        <taxon>malvids</taxon>
        <taxon>Brassicales</taxon>
        <taxon>Brassicaceae</taxon>
        <taxon>Camelineae</taxon>
        <taxon>Arabidopsis</taxon>
    </lineage>
</organism>
<sequence length="85" mass="10051">MLWLEPAQHYCIPNLDSYHYVYNSMAMYNQFPQRFRYANHIIVFFDVSMKSASLCIFRKEPLTVGGKLTRNVLGGSGRRFVFEDY</sequence>
<gene>
    <name evidence="1" type="ORF">ISN44_As11g001060</name>
</gene>
<proteinExistence type="predicted"/>
<dbReference type="Proteomes" id="UP000694251">
    <property type="component" value="Chromosome 11"/>
</dbReference>
<comment type="caution">
    <text evidence="1">The sequence shown here is derived from an EMBL/GenBank/DDBJ whole genome shotgun (WGS) entry which is preliminary data.</text>
</comment>
<dbReference type="AlphaFoldDB" id="A0A8T1Z404"/>
<dbReference type="EMBL" id="JAEFBJ010000011">
    <property type="protein sequence ID" value="KAG7553785.1"/>
    <property type="molecule type" value="Genomic_DNA"/>
</dbReference>
<protein>
    <submittedName>
        <fullName evidence="1">Uncharacterized protein</fullName>
    </submittedName>
</protein>
<keyword evidence="2" id="KW-1185">Reference proteome</keyword>
<name>A0A8T1Z404_ARASU</name>
<evidence type="ECO:0000313" key="1">
    <source>
        <dbReference type="EMBL" id="KAG7553785.1"/>
    </source>
</evidence>